<evidence type="ECO:0000256" key="1">
    <source>
        <dbReference type="SAM" id="MobiDB-lite"/>
    </source>
</evidence>
<dbReference type="AlphaFoldDB" id="A0A9P6CDR6"/>
<keyword evidence="2" id="KW-0732">Signal</keyword>
<evidence type="ECO:0000313" key="4">
    <source>
        <dbReference type="Proteomes" id="UP000807353"/>
    </source>
</evidence>
<protein>
    <recommendedName>
        <fullName evidence="5">Lectin</fullName>
    </recommendedName>
</protein>
<name>A0A9P6CDR6_9AGAR</name>
<accession>A0A9P6CDR6</accession>
<feature type="compositionally biased region" description="Low complexity" evidence="1">
    <location>
        <begin position="376"/>
        <end position="395"/>
    </location>
</feature>
<proteinExistence type="predicted"/>
<evidence type="ECO:0008006" key="5">
    <source>
        <dbReference type="Google" id="ProtNLM"/>
    </source>
</evidence>
<dbReference type="OrthoDB" id="3067198at2759"/>
<reference evidence="3" key="1">
    <citation type="submission" date="2020-11" db="EMBL/GenBank/DDBJ databases">
        <authorList>
            <consortium name="DOE Joint Genome Institute"/>
            <person name="Ahrendt S."/>
            <person name="Riley R."/>
            <person name="Andreopoulos W."/>
            <person name="Labutti K."/>
            <person name="Pangilinan J."/>
            <person name="Ruiz-Duenas F.J."/>
            <person name="Barrasa J.M."/>
            <person name="Sanchez-Garcia M."/>
            <person name="Camarero S."/>
            <person name="Miyauchi S."/>
            <person name="Serrano A."/>
            <person name="Linde D."/>
            <person name="Babiker R."/>
            <person name="Drula E."/>
            <person name="Ayuso-Fernandez I."/>
            <person name="Pacheco R."/>
            <person name="Padilla G."/>
            <person name="Ferreira P."/>
            <person name="Barriuso J."/>
            <person name="Kellner H."/>
            <person name="Castanera R."/>
            <person name="Alfaro M."/>
            <person name="Ramirez L."/>
            <person name="Pisabarro A.G."/>
            <person name="Kuo A."/>
            <person name="Tritt A."/>
            <person name="Lipzen A."/>
            <person name="He G."/>
            <person name="Yan M."/>
            <person name="Ng V."/>
            <person name="Cullen D."/>
            <person name="Martin F."/>
            <person name="Rosso M.-N."/>
            <person name="Henrissat B."/>
            <person name="Hibbett D."/>
            <person name="Martinez A.T."/>
            <person name="Grigoriev I.V."/>
        </authorList>
    </citation>
    <scope>NUCLEOTIDE SEQUENCE</scope>
    <source>
        <strain evidence="3">CBS 247.69</strain>
    </source>
</reference>
<dbReference type="EMBL" id="MU150276">
    <property type="protein sequence ID" value="KAF9462022.1"/>
    <property type="molecule type" value="Genomic_DNA"/>
</dbReference>
<dbReference type="Gene3D" id="2.60.120.260">
    <property type="entry name" value="Galactose-binding domain-like"/>
    <property type="match status" value="2"/>
</dbReference>
<evidence type="ECO:0000313" key="3">
    <source>
        <dbReference type="EMBL" id="KAF9462022.1"/>
    </source>
</evidence>
<gene>
    <name evidence="3" type="ORF">BDZ94DRAFT_761598</name>
</gene>
<keyword evidence="4" id="KW-1185">Reference proteome</keyword>
<dbReference type="Proteomes" id="UP000807353">
    <property type="component" value="Unassembled WGS sequence"/>
</dbReference>
<evidence type="ECO:0000256" key="2">
    <source>
        <dbReference type="SAM" id="SignalP"/>
    </source>
</evidence>
<comment type="caution">
    <text evidence="3">The sequence shown here is derived from an EMBL/GenBank/DDBJ whole genome shotgun (WGS) entry which is preliminary data.</text>
</comment>
<sequence length="395" mass="41010">MLQSSKCKASQFPDNFINSSCNSAFLCLLLAVCLAGAVNALDFADSRYIWKGAPTGPGGTQRSGNATFRRDWTPPGNRVPVSADILINADDAYTLFVNGGKVGSANTPTAAQRYCVRLVDSCNTFAIQAQNIPDNTRAGVYAAIQVKYTDGFTYGIVSDTQWHATGNAPAGFEQVAFDDSTWPAAFDQGSYPAAGGSITIPPAPASPNAGAGPSLQSANWIWTSANSATSAPAGDRAFRKRINLPNGDLVNSAVVTLAADNEYTLYVNGLVVGSGTDFSTAQRFVVNFPPTSTVVIAVFGRNTGGPAGLIAAVELVSCDCSDNVYFVSDGGWKYSNSVPDGFPSLGFNDAGWDLAIVQGKFGMAPWGQTKIPTSNSPQSAALPGAPPAASASVVV</sequence>
<feature type="chain" id="PRO_5040153009" description="Lectin" evidence="2">
    <location>
        <begin position="41"/>
        <end position="395"/>
    </location>
</feature>
<feature type="region of interest" description="Disordered" evidence="1">
    <location>
        <begin position="372"/>
        <end position="395"/>
    </location>
</feature>
<organism evidence="3 4">
    <name type="scientific">Collybia nuda</name>
    <dbReference type="NCBI Taxonomy" id="64659"/>
    <lineage>
        <taxon>Eukaryota</taxon>
        <taxon>Fungi</taxon>
        <taxon>Dikarya</taxon>
        <taxon>Basidiomycota</taxon>
        <taxon>Agaricomycotina</taxon>
        <taxon>Agaricomycetes</taxon>
        <taxon>Agaricomycetidae</taxon>
        <taxon>Agaricales</taxon>
        <taxon>Tricholomatineae</taxon>
        <taxon>Clitocybaceae</taxon>
        <taxon>Collybia</taxon>
    </lineage>
</organism>
<feature type="signal peptide" evidence="2">
    <location>
        <begin position="1"/>
        <end position="40"/>
    </location>
</feature>